<protein>
    <recommendedName>
        <fullName evidence="8">EF-hand domain-containing protein</fullName>
    </recommendedName>
</protein>
<organism evidence="9 10">
    <name type="scientific">Peronospora matthiolae</name>
    <dbReference type="NCBI Taxonomy" id="2874970"/>
    <lineage>
        <taxon>Eukaryota</taxon>
        <taxon>Sar</taxon>
        <taxon>Stramenopiles</taxon>
        <taxon>Oomycota</taxon>
        <taxon>Peronosporomycetes</taxon>
        <taxon>Peronosporales</taxon>
        <taxon>Peronosporaceae</taxon>
        <taxon>Peronospora</taxon>
    </lineage>
</organism>
<dbReference type="PANTHER" id="PTHR23055:SF178">
    <property type="entry name" value="NEUROCALCIN HOMOLOG"/>
    <property type="match status" value="1"/>
</dbReference>
<dbReference type="Pfam" id="PF13202">
    <property type="entry name" value="EF-hand_5"/>
    <property type="match status" value="4"/>
</dbReference>
<evidence type="ECO:0000256" key="1">
    <source>
        <dbReference type="ARBA" id="ARBA00006049"/>
    </source>
</evidence>
<dbReference type="SMART" id="SM00054">
    <property type="entry name" value="EFh"/>
    <property type="match status" value="31"/>
</dbReference>
<feature type="domain" description="EF-hand" evidence="8">
    <location>
        <begin position="898"/>
        <end position="933"/>
    </location>
</feature>
<feature type="region of interest" description="Disordered" evidence="7">
    <location>
        <begin position="88"/>
        <end position="108"/>
    </location>
</feature>
<name>A0AAV1THU3_9STRA</name>
<feature type="domain" description="EF-hand" evidence="8">
    <location>
        <begin position="1315"/>
        <end position="1350"/>
    </location>
</feature>
<comment type="similarity">
    <text evidence="1">Belongs to the recoverin family.</text>
</comment>
<feature type="domain" description="EF-hand" evidence="8">
    <location>
        <begin position="592"/>
        <end position="627"/>
    </location>
</feature>
<keyword evidence="2" id="KW-0519">Myristate</keyword>
<feature type="domain" description="EF-hand" evidence="8">
    <location>
        <begin position="378"/>
        <end position="413"/>
    </location>
</feature>
<feature type="domain" description="EF-hand" evidence="8">
    <location>
        <begin position="1122"/>
        <end position="1157"/>
    </location>
</feature>
<dbReference type="PROSITE" id="PS50222">
    <property type="entry name" value="EF_HAND_2"/>
    <property type="match status" value="26"/>
</dbReference>
<feature type="domain" description="EF-hand" evidence="8">
    <location>
        <begin position="2304"/>
        <end position="2339"/>
    </location>
</feature>
<evidence type="ECO:0000256" key="3">
    <source>
        <dbReference type="ARBA" id="ARBA00022723"/>
    </source>
</evidence>
<keyword evidence="4" id="KW-0677">Repeat</keyword>
<gene>
    <name evidence="9" type="ORF">PM001_LOCUS5880</name>
</gene>
<dbReference type="GO" id="GO:0005509">
    <property type="term" value="F:calcium ion binding"/>
    <property type="evidence" value="ECO:0007669"/>
    <property type="project" value="InterPro"/>
</dbReference>
<accession>A0AAV1THU3</accession>
<dbReference type="CDD" id="cd00051">
    <property type="entry name" value="EFh"/>
    <property type="match status" value="11"/>
</dbReference>
<feature type="domain" description="EF-hand" evidence="8">
    <location>
        <begin position="1664"/>
        <end position="1699"/>
    </location>
</feature>
<evidence type="ECO:0000259" key="8">
    <source>
        <dbReference type="PROSITE" id="PS50222"/>
    </source>
</evidence>
<feature type="domain" description="EF-hand" evidence="8">
    <location>
        <begin position="1523"/>
        <end position="1558"/>
    </location>
</feature>
<feature type="region of interest" description="Disordered" evidence="7">
    <location>
        <begin position="2167"/>
        <end position="2207"/>
    </location>
</feature>
<feature type="domain" description="EF-hand" evidence="8">
    <location>
        <begin position="690"/>
        <end position="718"/>
    </location>
</feature>
<sequence>MPQRVSAVTLLLNDEAHDVLLCPETPVKELLQCITAGFSSLRCDTLKTPVALQHVASRVFYPLSLLCRCPELFEADAYLVVTQDTTQRRRDEVQETKPRRRRVGAATATSEPARAIDLSDFELLQLMNVFTQSCPTGALDRRTFERCLEKILSQSGRYDPQARDMFTRLFCLFAALQSPPDEVEVVDVVEFLGAASVFAAGEIDEKIQLTFELYDMDKDGFLTKPEMTKYLTAVFQVMSHVSPELFQQNDVDPENLAIVTTNQCFAESTLNREEKLSYGAFRTWYLKPGPTQLAAAKCANNGASKNRAAGFQPRRGVDLMTLRETTGLSALSASDLFSLVSASSTRSEDGTKTVLTRTDLKKCFSTIIDKLDQETIREVDEFLDRLFNVFDENARGFVDYVQLSSGLSVLSGGSNEEKVMAAFLLFDTDGDGCITQHEMEVYLTSVFRVMYEVPTAVTQTIGIDAKSLARYTAMQAFEKLDMNRDGKLSLDEFRLWFWTHGQHHQQRPTSSPPKSQHRSVVHDSSGVGTASFVASITGLCDRAPSDVFEVIAAKVNEDGVLSREAFFSIVDELVEEHAARVKHKLSAEEKNQLQRIIETVFDDFDTDHDGFVDFCELSSGISVLCSGSQEEKIKSAFTLFDVNDDGCISRDEMETYLASVYRIVFVMSPAILRQLDGISPEELARITTVDAFKLADANEEGNLSFEEFTKWYSTQSTSLIPLHPDEEATPFAINDALPLLHVSLVCSRGVLNEMKELTNLGTYDGNDVFELFQASADQEGNTSRPVFLRCFNKLLAKDWQISRDKQVKTQQLLEEIFELFDVYKNGLVDVQELGAGLSILCGGSRADKTNAMFTLYDVNHDGYVSPDEMTSYLTSVFKIMFKASPELLLKTGMVPDQLARMTTRECFGAFNHNRDGRLSFDEFRVWFEQQNLHVYHQPEHVLNGSSNAFLKRRVQSPTLSSCDHSTTSVIPIEIAQKLSGLGGMSLDDVSKIFASATGGGRRISRRIFDECFYMRICSTHMPMLSAGDNTRLHEVMDRIFLSFDVEQREIIDYNELMSGLSILCKASNRVEKVLAAFKLYDTNGDGAISKDEMIHYLRSVFKLLYGLDPTRRQLLVIPADALAAATVGHIFDVADVDHDGKLSFEEFQKWYVKPEQVSFTEIVAPLDLHNVRQLTNLGNLDVGEVFERFAEHANEDGMLNRIPFDKCFSEIIEMAHSRTQIEKLRAKMVANRLYDVFDRDENGQIDFSELASGLSVLCKGEQDARVKAAFRLYDFNADGFISKADTKRFFTSIFRVMYEVQPEMRQETGMSAEELGSVTAEQAFKEADSDNDGRLRYDEFLIWYTSHAKAGISSSAAKGAVAKNPLVRWMPLNEMRRLTNFAQYEPDEIFEIFAEEVDKNGLLSRDAFSRSFRKVFDGRSSQTERESEPEKQEELQEIVNSLFSLFDHSKNGAVDFGEVASGLSVLCGGTNDQKVEAAFSLFDYNGDGFISLEEMTRYLTSVFRVLFQVASDAQSLGVTPDELGRVTAQQAFAEADQDHDGRLTLKEFQSWYQQPGGIGEVAKNGEQLFSLTDAQRQTAPQDILSIEVFEILAGYADEQGYVSREAVDEWFRTCITTNQGMNPEERQRMTFILDRLFGLFDIDKNAMVNYSEISVGLSVLCGWSSEEKICSAFALYDYNADGYVSMEELVRHLASVFRVSMRASPTILQHFDCKSPEELGERTARQAFEEAELDYDSRLSFPEFRRWYAQSSAAAMDCLIQHNIPDWLLLCEIQHLMKLSSLSAQQMVSTFANFVPADGTMDKEMFRQAFKHFRIGYATDEETERLQLLADRIFAHFDKDNDGFVDASELTSRLSVLCGESWTDKLRTAFSLCDTNSDGRISLGEMRFYLALVFRVLFEVKLDKETQTGVTPEELGEITAEQVFAKADLDRDGSLNFVEFSQWMVQHQVPDTVSLDVVKAMTNLEKFTADEVFEILAKCCSDDGTLSREVFEECFEQLVDEQYKTDETSLARLRLALNRLFVIFDEGNNGSVNFCELGSGLSVLCGGSREEKTRAAFSLLSPDHDGFVSLDEMVRYLVSVFKVLYETSPGTYEKVGVQPDEMAMITATQCFSEANLNETGKVSFDDFVAWYSTMPRFEASVAGMGTSFLAGLHNDRQWTNGEICVRHDGDDLTSPQTGKDGSFHNRSPPESPIDTVLGTGKEPHSSNVSTALANFPSNKICGMTGSNGDALLSPNSASALNMNSSDMEHVRQLLKLDTYEVNDVLEIFAEASPSGELPFVAFKKCFDQIIRLAGGHNSPEERHEADAMVHRLFRVFDSDNNNTVDFGVLASGLSVLSGSSMDEKVRAAFQLHDISGNGYITQEEMSNYLTSIFKVMYETTDSTKTKMGVSPEELARATAKQCFVEASLSGDNKLSFEEFKKWCTSGL</sequence>
<evidence type="ECO:0000313" key="10">
    <source>
        <dbReference type="Proteomes" id="UP001162060"/>
    </source>
</evidence>
<feature type="domain" description="EF-hand" evidence="8">
    <location>
        <begin position="1915"/>
        <end position="1950"/>
    </location>
</feature>
<evidence type="ECO:0000256" key="4">
    <source>
        <dbReference type="ARBA" id="ARBA00022737"/>
    </source>
</evidence>
<feature type="domain" description="EF-hand" evidence="8">
    <location>
        <begin position="1434"/>
        <end position="1469"/>
    </location>
</feature>
<evidence type="ECO:0000256" key="2">
    <source>
        <dbReference type="ARBA" id="ARBA00022707"/>
    </source>
</evidence>
<dbReference type="PROSITE" id="PS00018">
    <property type="entry name" value="EF_HAND_1"/>
    <property type="match status" value="18"/>
</dbReference>
<feature type="domain" description="EF-hand" evidence="8">
    <location>
        <begin position="2340"/>
        <end position="2375"/>
    </location>
</feature>
<evidence type="ECO:0000256" key="7">
    <source>
        <dbReference type="SAM" id="MobiDB-lite"/>
    </source>
</evidence>
<feature type="domain" description="EF-hand" evidence="8">
    <location>
        <begin position="1861"/>
        <end position="1896"/>
    </location>
</feature>
<feature type="domain" description="EF-hand" evidence="8">
    <location>
        <begin position="808"/>
        <end position="843"/>
    </location>
</feature>
<feature type="region of interest" description="Disordered" evidence="7">
    <location>
        <begin position="503"/>
        <end position="522"/>
    </location>
</feature>
<feature type="domain" description="EF-hand" evidence="8">
    <location>
        <begin position="1261"/>
        <end position="1296"/>
    </location>
</feature>
<dbReference type="InterPro" id="IPR002048">
    <property type="entry name" value="EF_hand_dom"/>
</dbReference>
<dbReference type="Gene3D" id="1.10.238.10">
    <property type="entry name" value="EF-hand"/>
    <property type="match status" value="11"/>
</dbReference>
<dbReference type="EMBL" id="CAKLBY020000047">
    <property type="protein sequence ID" value="CAK7918862.1"/>
    <property type="molecule type" value="Genomic_DNA"/>
</dbReference>
<feature type="domain" description="EF-hand" evidence="8">
    <location>
        <begin position="1825"/>
        <end position="1860"/>
    </location>
</feature>
<feature type="domain" description="EF-hand" evidence="8">
    <location>
        <begin position="1470"/>
        <end position="1505"/>
    </location>
</feature>
<keyword evidence="5" id="KW-0106">Calcium</keyword>
<dbReference type="PANTHER" id="PTHR23055">
    <property type="entry name" value="CALCIUM BINDING PROTEINS"/>
    <property type="match status" value="1"/>
</dbReference>
<dbReference type="InterPro" id="IPR028846">
    <property type="entry name" value="Recoverin"/>
</dbReference>
<feature type="domain" description="EF-hand" evidence="8">
    <location>
        <begin position="844"/>
        <end position="879"/>
    </location>
</feature>
<feature type="domain" description="EF-hand" evidence="8">
    <location>
        <begin position="202"/>
        <end position="237"/>
    </location>
</feature>
<feature type="domain" description="EF-hand" evidence="8">
    <location>
        <begin position="628"/>
        <end position="663"/>
    </location>
</feature>
<evidence type="ECO:0000256" key="5">
    <source>
        <dbReference type="ARBA" id="ARBA00022837"/>
    </source>
</evidence>
<dbReference type="SUPFAM" id="SSF47473">
    <property type="entry name" value="EF-hand"/>
    <property type="match status" value="11"/>
</dbReference>
<evidence type="ECO:0000256" key="6">
    <source>
        <dbReference type="ARBA" id="ARBA00023288"/>
    </source>
</evidence>
<reference evidence="9" key="1">
    <citation type="submission" date="2024-01" db="EMBL/GenBank/DDBJ databases">
        <authorList>
            <person name="Webb A."/>
        </authorList>
    </citation>
    <scope>NUCLEOTIDE SEQUENCE</scope>
    <source>
        <strain evidence="9">Pm1</strain>
    </source>
</reference>
<feature type="domain" description="EF-hand" evidence="8">
    <location>
        <begin position="414"/>
        <end position="449"/>
    </location>
</feature>
<proteinExistence type="inferred from homology"/>
<dbReference type="InterPro" id="IPR011992">
    <property type="entry name" value="EF-hand-dom_pair"/>
</dbReference>
<keyword evidence="3" id="KW-0479">Metal-binding</keyword>
<feature type="domain" description="EF-hand" evidence="8">
    <location>
        <begin position="2394"/>
        <end position="2427"/>
    </location>
</feature>
<feature type="domain" description="EF-hand" evidence="8">
    <location>
        <begin position="1068"/>
        <end position="1103"/>
    </location>
</feature>
<comment type="caution">
    <text evidence="9">The sequence shown here is derived from an EMBL/GenBank/DDBJ whole genome shotgun (WGS) entry which is preliminary data.</text>
</comment>
<keyword evidence="6" id="KW-0449">Lipoprotein</keyword>
<dbReference type="InterPro" id="IPR018247">
    <property type="entry name" value="EF_Hand_1_Ca_BS"/>
</dbReference>
<feature type="domain" description="EF-hand" evidence="8">
    <location>
        <begin position="473"/>
        <end position="503"/>
    </location>
</feature>
<dbReference type="Pfam" id="PF13499">
    <property type="entry name" value="EF-hand_7"/>
    <property type="match status" value="8"/>
</dbReference>
<feature type="domain" description="EF-hand" evidence="8">
    <location>
        <begin position="2048"/>
        <end position="2083"/>
    </location>
</feature>
<feature type="domain" description="EF-hand" evidence="8">
    <location>
        <begin position="1225"/>
        <end position="1260"/>
    </location>
</feature>
<dbReference type="Proteomes" id="UP001162060">
    <property type="component" value="Unassembled WGS sequence"/>
</dbReference>
<feature type="compositionally biased region" description="Basic and acidic residues" evidence="7">
    <location>
        <begin position="88"/>
        <end position="97"/>
    </location>
</feature>
<evidence type="ECO:0000313" key="9">
    <source>
        <dbReference type="EMBL" id="CAK7918862.1"/>
    </source>
</evidence>